<name>A0A3P6RQI3_CYLGO</name>
<dbReference type="OrthoDB" id="75833at2759"/>
<dbReference type="Gene3D" id="3.30.70.260">
    <property type="match status" value="1"/>
</dbReference>
<reference evidence="1 2" key="1">
    <citation type="submission" date="2018-11" db="EMBL/GenBank/DDBJ databases">
        <authorList>
            <consortium name="Pathogen Informatics"/>
        </authorList>
    </citation>
    <scope>NUCLEOTIDE SEQUENCE [LARGE SCALE GENOMIC DNA]</scope>
</reference>
<dbReference type="AlphaFoldDB" id="A0A3P6RQI3"/>
<proteinExistence type="predicted"/>
<keyword evidence="2" id="KW-1185">Reference proteome</keyword>
<dbReference type="GO" id="GO:0006457">
    <property type="term" value="P:protein folding"/>
    <property type="evidence" value="ECO:0007669"/>
    <property type="project" value="InterPro"/>
</dbReference>
<dbReference type="Pfam" id="PF10185">
    <property type="entry name" value="Mesd"/>
    <property type="match status" value="1"/>
</dbReference>
<dbReference type="EMBL" id="UYRV01009116">
    <property type="protein sequence ID" value="VDK56255.1"/>
    <property type="molecule type" value="Genomic_DNA"/>
</dbReference>
<protein>
    <submittedName>
        <fullName evidence="1">Uncharacterized protein</fullName>
    </submittedName>
</protein>
<accession>A0A3P6RQI3</accession>
<evidence type="ECO:0000313" key="1">
    <source>
        <dbReference type="EMBL" id="VDK56255.1"/>
    </source>
</evidence>
<sequence length="94" mass="10827">MDLDSIRAKVGNFCDESHYYLLAKNPEDLLSATKKGQTVMMFVNIRDPSNPTVKSRPYTERTADVFNSMLHNNHMVSQVCEKKPSIQKNFLEVY</sequence>
<organism evidence="1 2">
    <name type="scientific">Cylicostephanus goldi</name>
    <name type="common">Nematode worm</name>
    <dbReference type="NCBI Taxonomy" id="71465"/>
    <lineage>
        <taxon>Eukaryota</taxon>
        <taxon>Metazoa</taxon>
        <taxon>Ecdysozoa</taxon>
        <taxon>Nematoda</taxon>
        <taxon>Chromadorea</taxon>
        <taxon>Rhabditida</taxon>
        <taxon>Rhabditina</taxon>
        <taxon>Rhabditomorpha</taxon>
        <taxon>Strongyloidea</taxon>
        <taxon>Strongylidae</taxon>
        <taxon>Cylicostephanus</taxon>
    </lineage>
</organism>
<evidence type="ECO:0000313" key="2">
    <source>
        <dbReference type="Proteomes" id="UP000271889"/>
    </source>
</evidence>
<dbReference type="Proteomes" id="UP000271889">
    <property type="component" value="Unassembled WGS sequence"/>
</dbReference>
<dbReference type="InterPro" id="IPR019330">
    <property type="entry name" value="MESD"/>
</dbReference>
<gene>
    <name evidence="1" type="ORF">CGOC_LOCUS3580</name>
</gene>